<dbReference type="Proteomes" id="UP000245629">
    <property type="component" value="Plasmid unnamed1"/>
</dbReference>
<name>A0A2S2CWT6_9PROT</name>
<feature type="transmembrane region" description="Helical" evidence="1">
    <location>
        <begin position="105"/>
        <end position="127"/>
    </location>
</feature>
<feature type="domain" description="Phosphatidic acid phosphatase type 2/haloperoxidase" evidence="2">
    <location>
        <begin position="104"/>
        <end position="218"/>
    </location>
</feature>
<accession>A0A2S2CWT6</accession>
<dbReference type="SMART" id="SM00014">
    <property type="entry name" value="acidPPc"/>
    <property type="match status" value="1"/>
</dbReference>
<feature type="transmembrane region" description="Helical" evidence="1">
    <location>
        <begin position="12"/>
        <end position="32"/>
    </location>
</feature>
<keyword evidence="1" id="KW-0812">Transmembrane</keyword>
<dbReference type="KEGG" id="azz:DEW08_23215"/>
<dbReference type="CDD" id="cd03392">
    <property type="entry name" value="PAP2_like_2"/>
    <property type="match status" value="1"/>
</dbReference>
<gene>
    <name evidence="3" type="ORF">DEW08_23215</name>
</gene>
<dbReference type="AlphaFoldDB" id="A0A2S2CWT6"/>
<feature type="transmembrane region" description="Helical" evidence="1">
    <location>
        <begin position="76"/>
        <end position="98"/>
    </location>
</feature>
<keyword evidence="1" id="KW-0472">Membrane</keyword>
<dbReference type="Pfam" id="PF01569">
    <property type="entry name" value="PAP2"/>
    <property type="match status" value="1"/>
</dbReference>
<proteinExistence type="predicted"/>
<dbReference type="EMBL" id="CP029356">
    <property type="protein sequence ID" value="AWK88951.1"/>
    <property type="molecule type" value="Genomic_DNA"/>
</dbReference>
<dbReference type="SUPFAM" id="SSF48317">
    <property type="entry name" value="Acid phosphatase/Vanadium-dependent haloperoxidase"/>
    <property type="match status" value="1"/>
</dbReference>
<dbReference type="InterPro" id="IPR036938">
    <property type="entry name" value="PAP2/HPO_sf"/>
</dbReference>
<dbReference type="PANTHER" id="PTHR14969">
    <property type="entry name" value="SPHINGOSINE-1-PHOSPHATE PHOSPHOHYDROLASE"/>
    <property type="match status" value="1"/>
</dbReference>
<reference evidence="4" key="1">
    <citation type="submission" date="2018-05" db="EMBL/GenBank/DDBJ databases">
        <title>Azospirillum thermophila sp. nov., a novel isolated from hot spring.</title>
        <authorList>
            <person name="Zhao Z."/>
        </authorList>
    </citation>
    <scope>NUCLEOTIDE SEQUENCE [LARGE SCALE GENOMIC DNA]</scope>
    <source>
        <strain evidence="4">CFH 70021</strain>
        <plasmid evidence="4">unnamed1</plasmid>
    </source>
</reference>
<organism evidence="3 4">
    <name type="scientific">Azospirillum thermophilum</name>
    <dbReference type="NCBI Taxonomy" id="2202148"/>
    <lineage>
        <taxon>Bacteria</taxon>
        <taxon>Pseudomonadati</taxon>
        <taxon>Pseudomonadota</taxon>
        <taxon>Alphaproteobacteria</taxon>
        <taxon>Rhodospirillales</taxon>
        <taxon>Azospirillaceae</taxon>
        <taxon>Azospirillum</taxon>
    </lineage>
</organism>
<feature type="transmembrane region" description="Helical" evidence="1">
    <location>
        <begin position="203"/>
        <end position="224"/>
    </location>
</feature>
<evidence type="ECO:0000256" key="1">
    <source>
        <dbReference type="SAM" id="Phobius"/>
    </source>
</evidence>
<evidence type="ECO:0000313" key="3">
    <source>
        <dbReference type="EMBL" id="AWK88951.1"/>
    </source>
</evidence>
<keyword evidence="1" id="KW-1133">Transmembrane helix</keyword>
<sequence length="249" mass="26501">MLRNGLWTRLSGYQLTILLTLAVTAALLLGFVELAGEVAEGETLAFDRHILLALRSAADPDQPLGPWWLQRAAQDLTALGSITILTLITLAALGFLMLTGKRGAALLVLVSVGGGLALSSVLKLLFARPRPDLVPHGDVVLTASFPSGHSMLSAIVYLTLGALLARFVARRRLKAYLLVLAVLLTLVIGSSRVYLGVHWPTDVLAGWSVGASWAAICWLVAQWLQSRGTVERDTQGDAGPVGDVPPRLS</sequence>
<dbReference type="OrthoDB" id="9801622at2"/>
<evidence type="ECO:0000259" key="2">
    <source>
        <dbReference type="SMART" id="SM00014"/>
    </source>
</evidence>
<feature type="transmembrane region" description="Helical" evidence="1">
    <location>
        <begin position="175"/>
        <end position="197"/>
    </location>
</feature>
<keyword evidence="4" id="KW-1185">Reference proteome</keyword>
<evidence type="ECO:0000313" key="4">
    <source>
        <dbReference type="Proteomes" id="UP000245629"/>
    </source>
</evidence>
<geneLocation type="plasmid" evidence="3 4">
    <name>unnamed1</name>
</geneLocation>
<keyword evidence="3" id="KW-0614">Plasmid</keyword>
<feature type="transmembrane region" description="Helical" evidence="1">
    <location>
        <begin position="147"/>
        <end position="168"/>
    </location>
</feature>
<dbReference type="PANTHER" id="PTHR14969:SF13">
    <property type="entry name" value="AT30094P"/>
    <property type="match status" value="1"/>
</dbReference>
<dbReference type="Gene3D" id="1.20.144.10">
    <property type="entry name" value="Phosphatidic acid phosphatase type 2/haloperoxidase"/>
    <property type="match status" value="2"/>
</dbReference>
<dbReference type="RefSeq" id="WP_109331748.1">
    <property type="nucleotide sequence ID" value="NZ_CP029356.1"/>
</dbReference>
<protein>
    <submittedName>
        <fullName evidence="3">Phosphoesterase</fullName>
    </submittedName>
</protein>
<dbReference type="InterPro" id="IPR000326">
    <property type="entry name" value="PAP2/HPO"/>
</dbReference>